<keyword evidence="3" id="KW-1185">Reference proteome</keyword>
<accession>A0A2S0L5L3</accession>
<gene>
    <name evidence="2" type="ORF">C5Q96_06810</name>
</gene>
<dbReference type="EMBL" id="CP027228">
    <property type="protein sequence ID" value="AVM48572.1"/>
    <property type="molecule type" value="Genomic_DNA"/>
</dbReference>
<evidence type="ECO:0000313" key="3">
    <source>
        <dbReference type="Proteomes" id="UP000237883"/>
    </source>
</evidence>
<reference evidence="3" key="1">
    <citation type="submission" date="2018-02" db="EMBL/GenBank/DDBJ databases">
        <authorList>
            <person name="Holder M.E."/>
            <person name="Ajami N.J."/>
            <person name="Petrosino J.F."/>
        </authorList>
    </citation>
    <scope>NUCLEOTIDE SEQUENCE [LARGE SCALE GENOMIC DNA]</scope>
    <source>
        <strain evidence="3">CCUG 47132</strain>
    </source>
</reference>
<dbReference type="KEGG" id="mdv:C5Q96_06810"/>
<evidence type="ECO:0000256" key="1">
    <source>
        <dbReference type="SAM" id="Phobius"/>
    </source>
</evidence>
<evidence type="ECO:0000313" key="2">
    <source>
        <dbReference type="EMBL" id="AVM48572.1"/>
    </source>
</evidence>
<protein>
    <submittedName>
        <fullName evidence="2">Uncharacterized protein</fullName>
    </submittedName>
</protein>
<dbReference type="Proteomes" id="UP000237883">
    <property type="component" value="Chromosome"/>
</dbReference>
<organism evidence="2 3">
    <name type="scientific">Mogibacterium diversum</name>
    <dbReference type="NCBI Taxonomy" id="114527"/>
    <lineage>
        <taxon>Bacteria</taxon>
        <taxon>Bacillati</taxon>
        <taxon>Bacillota</taxon>
        <taxon>Clostridia</taxon>
        <taxon>Peptostreptococcales</taxon>
        <taxon>Anaerovoracaceae</taxon>
        <taxon>Mogibacterium</taxon>
    </lineage>
</organism>
<sequence length="64" mass="7269">MQLVTVIAIVSIALNIALLIWGMAQKIGLYATTWILVEKQVEVNANDMRKAQEKVIKKLFRIKT</sequence>
<name>A0A2S0L5L3_9FIRM</name>
<keyword evidence="1" id="KW-0812">Transmembrane</keyword>
<feature type="transmembrane region" description="Helical" evidence="1">
    <location>
        <begin position="6"/>
        <end position="24"/>
    </location>
</feature>
<dbReference type="GeneID" id="78391972"/>
<keyword evidence="1" id="KW-1133">Transmembrane helix</keyword>
<proteinExistence type="predicted"/>
<dbReference type="RefSeq" id="WP_106057627.1">
    <property type="nucleotide sequence ID" value="NZ_CP027228.1"/>
</dbReference>
<dbReference type="AlphaFoldDB" id="A0A2S0L5L3"/>
<keyword evidence="1" id="KW-0472">Membrane</keyword>